<dbReference type="STRING" id="28136.SAMN02745202_02190"/>
<evidence type="ECO:0000313" key="1">
    <source>
        <dbReference type="EMBL" id="SKA13569.1"/>
    </source>
</evidence>
<dbReference type="EMBL" id="FUXK01000031">
    <property type="protein sequence ID" value="SKA13569.1"/>
    <property type="molecule type" value="Genomic_DNA"/>
</dbReference>
<protein>
    <submittedName>
        <fullName evidence="1">Uncharacterized protein</fullName>
    </submittedName>
</protein>
<sequence>MFYAYTYDDVLYSLVTSVKDAGKNGRRVSEMANGQKEKREEKHGYLRKKCYLCSHGRAQADKTSRE</sequence>
<reference evidence="1 2" key="1">
    <citation type="submission" date="2017-02" db="EMBL/GenBank/DDBJ databases">
        <authorList>
            <person name="Peterson S.W."/>
        </authorList>
    </citation>
    <scope>NUCLEOTIDE SEQUENCE [LARGE SCALE GENOMIC DNA]</scope>
    <source>
        <strain evidence="1 2">ATCC 43324</strain>
    </source>
</reference>
<dbReference type="AlphaFoldDB" id="A0A1T4RCD0"/>
<dbReference type="Proteomes" id="UP000190065">
    <property type="component" value="Unassembled WGS sequence"/>
</dbReference>
<accession>A0A1T4RCD0</accession>
<evidence type="ECO:0000313" key="2">
    <source>
        <dbReference type="Proteomes" id="UP000190065"/>
    </source>
</evidence>
<proteinExistence type="predicted"/>
<name>A0A1T4RCD0_9BACT</name>
<organism evidence="1 2">
    <name type="scientific">Segatella oulorum</name>
    <dbReference type="NCBI Taxonomy" id="28136"/>
    <lineage>
        <taxon>Bacteria</taxon>
        <taxon>Pseudomonadati</taxon>
        <taxon>Bacteroidota</taxon>
        <taxon>Bacteroidia</taxon>
        <taxon>Bacteroidales</taxon>
        <taxon>Prevotellaceae</taxon>
        <taxon>Segatella</taxon>
    </lineage>
</organism>
<gene>
    <name evidence="1" type="ORF">SAMN02745202_02190</name>
</gene>